<feature type="region of interest" description="Disordered" evidence="1">
    <location>
        <begin position="134"/>
        <end position="291"/>
    </location>
</feature>
<feature type="region of interest" description="Disordered" evidence="1">
    <location>
        <begin position="329"/>
        <end position="351"/>
    </location>
</feature>
<dbReference type="OrthoDB" id="3940486at2759"/>
<accession>A0A9P4LXR3</accession>
<dbReference type="Proteomes" id="UP000799776">
    <property type="component" value="Unassembled WGS sequence"/>
</dbReference>
<organism evidence="2 3">
    <name type="scientific">Saccharata proteae CBS 121410</name>
    <dbReference type="NCBI Taxonomy" id="1314787"/>
    <lineage>
        <taxon>Eukaryota</taxon>
        <taxon>Fungi</taxon>
        <taxon>Dikarya</taxon>
        <taxon>Ascomycota</taxon>
        <taxon>Pezizomycotina</taxon>
        <taxon>Dothideomycetes</taxon>
        <taxon>Dothideomycetes incertae sedis</taxon>
        <taxon>Botryosphaeriales</taxon>
        <taxon>Saccharataceae</taxon>
        <taxon>Saccharata</taxon>
    </lineage>
</organism>
<proteinExistence type="predicted"/>
<feature type="compositionally biased region" description="Polar residues" evidence="1">
    <location>
        <begin position="1"/>
        <end position="11"/>
    </location>
</feature>
<sequence>MNLGNSSTTKSDWYKTKKVQTPDGKKKVTFETSDPSGTRIPESLKDGGFSREDYAALDELAKVPGVLGVPEVPRLPDFTEPSTPPEARDSIFGRNGIFGRGGIYGREESPSPDLLKSVNFPALSSFSGFGIPSIPSLPDMKLRNSGSVNYKEARDRAPNGSTTAVSIPSSIPPSLPKISNSQRANLPPAHRRRSAATTTKSAMPSKVTKPSASTSQSGRGRGRPKAETAAAAAEPRTGSGRGRTLRSGGAIRAPSPEVRVPAGRGRPAAKPKVEPEDREDDEAGDVKGAVKKAGGEQVKLMHAFFAKHRPSFADLPFRQRQKKLGEMWRASAENPKNAPLAADKAKAEDAD</sequence>
<comment type="caution">
    <text evidence="2">The sequence shown here is derived from an EMBL/GenBank/DDBJ whole genome shotgun (WGS) entry which is preliminary data.</text>
</comment>
<reference evidence="2" key="1">
    <citation type="journal article" date="2020" name="Stud. Mycol.">
        <title>101 Dothideomycetes genomes: a test case for predicting lifestyles and emergence of pathogens.</title>
        <authorList>
            <person name="Haridas S."/>
            <person name="Albert R."/>
            <person name="Binder M."/>
            <person name="Bloem J."/>
            <person name="Labutti K."/>
            <person name="Salamov A."/>
            <person name="Andreopoulos B."/>
            <person name="Baker S."/>
            <person name="Barry K."/>
            <person name="Bills G."/>
            <person name="Bluhm B."/>
            <person name="Cannon C."/>
            <person name="Castanera R."/>
            <person name="Culley D."/>
            <person name="Daum C."/>
            <person name="Ezra D."/>
            <person name="Gonzalez J."/>
            <person name="Henrissat B."/>
            <person name="Kuo A."/>
            <person name="Liang C."/>
            <person name="Lipzen A."/>
            <person name="Lutzoni F."/>
            <person name="Magnuson J."/>
            <person name="Mondo S."/>
            <person name="Nolan M."/>
            <person name="Ohm R."/>
            <person name="Pangilinan J."/>
            <person name="Park H.-J."/>
            <person name="Ramirez L."/>
            <person name="Alfaro M."/>
            <person name="Sun H."/>
            <person name="Tritt A."/>
            <person name="Yoshinaga Y."/>
            <person name="Zwiers L.-H."/>
            <person name="Turgeon B."/>
            <person name="Goodwin S."/>
            <person name="Spatafora J."/>
            <person name="Crous P."/>
            <person name="Grigoriev I."/>
        </authorList>
    </citation>
    <scope>NUCLEOTIDE SEQUENCE</scope>
    <source>
        <strain evidence="2">CBS 121410</strain>
    </source>
</reference>
<evidence type="ECO:0000313" key="3">
    <source>
        <dbReference type="Proteomes" id="UP000799776"/>
    </source>
</evidence>
<evidence type="ECO:0000256" key="1">
    <source>
        <dbReference type="SAM" id="MobiDB-lite"/>
    </source>
</evidence>
<dbReference type="EMBL" id="ML978712">
    <property type="protein sequence ID" value="KAF2090851.1"/>
    <property type="molecule type" value="Genomic_DNA"/>
</dbReference>
<gene>
    <name evidence="2" type="ORF">K490DRAFT_62181</name>
</gene>
<keyword evidence="3" id="KW-1185">Reference proteome</keyword>
<evidence type="ECO:0000313" key="2">
    <source>
        <dbReference type="EMBL" id="KAF2090851.1"/>
    </source>
</evidence>
<feature type="compositionally biased region" description="Polar residues" evidence="1">
    <location>
        <begin position="195"/>
        <end position="218"/>
    </location>
</feature>
<dbReference type="AlphaFoldDB" id="A0A9P4LXR3"/>
<name>A0A9P4LXR3_9PEZI</name>
<feature type="compositionally biased region" description="Low complexity" evidence="1">
    <location>
        <begin position="227"/>
        <end position="238"/>
    </location>
</feature>
<feature type="region of interest" description="Disordered" evidence="1">
    <location>
        <begin position="1"/>
        <end position="47"/>
    </location>
</feature>
<protein>
    <submittedName>
        <fullName evidence="2">Uncharacterized protein</fullName>
    </submittedName>
</protein>
<feature type="region of interest" description="Disordered" evidence="1">
    <location>
        <begin position="69"/>
        <end position="94"/>
    </location>
</feature>